<dbReference type="Proteomes" id="UP001595640">
    <property type="component" value="Unassembled WGS sequence"/>
</dbReference>
<dbReference type="EMBL" id="JBHRUH010000015">
    <property type="protein sequence ID" value="MFC3292373.1"/>
    <property type="molecule type" value="Genomic_DNA"/>
</dbReference>
<sequence>MLKPFVYLLLAVMTMPVLAAQDTLRLPADARVEVQLIDSVTLDRTSSEKNNILLRPVSHVQSSVSYQLPKHCLITANAQLTDDRVRLTTQSVTCVETEDSQPDVFSGELSAAAYERDGGFGLDVCHESQDGQCSLAVIAPDHTFQLSLGRSLQLDAQSNPSAEINKRRRHADEQGEASNLPANGSAPAGE</sequence>
<proteinExistence type="predicted"/>
<protein>
    <recommendedName>
        <fullName evidence="5">Organic solvent tolerance-like N-terminal domain-containing protein</fullName>
    </recommendedName>
</protein>
<feature type="signal peptide" evidence="2">
    <location>
        <begin position="1"/>
        <end position="19"/>
    </location>
</feature>
<evidence type="ECO:0000256" key="1">
    <source>
        <dbReference type="SAM" id="MobiDB-lite"/>
    </source>
</evidence>
<evidence type="ECO:0000256" key="2">
    <source>
        <dbReference type="SAM" id="SignalP"/>
    </source>
</evidence>
<comment type="caution">
    <text evidence="3">The sequence shown here is derived from an EMBL/GenBank/DDBJ whole genome shotgun (WGS) entry which is preliminary data.</text>
</comment>
<organism evidence="3 4">
    <name type="scientific">Modicisalibacter luteus</name>
    <dbReference type="NCBI Taxonomy" id="453962"/>
    <lineage>
        <taxon>Bacteria</taxon>
        <taxon>Pseudomonadati</taxon>
        <taxon>Pseudomonadota</taxon>
        <taxon>Gammaproteobacteria</taxon>
        <taxon>Oceanospirillales</taxon>
        <taxon>Halomonadaceae</taxon>
        <taxon>Modicisalibacter</taxon>
    </lineage>
</organism>
<feature type="region of interest" description="Disordered" evidence="1">
    <location>
        <begin position="155"/>
        <end position="190"/>
    </location>
</feature>
<feature type="chain" id="PRO_5045061890" description="Organic solvent tolerance-like N-terminal domain-containing protein" evidence="2">
    <location>
        <begin position="20"/>
        <end position="190"/>
    </location>
</feature>
<gene>
    <name evidence="3" type="ORF">ACFOEI_09855</name>
</gene>
<dbReference type="RefSeq" id="WP_040476039.1">
    <property type="nucleotide sequence ID" value="NZ_BMXD01000002.1"/>
</dbReference>
<reference evidence="4" key="1">
    <citation type="journal article" date="2019" name="Int. J. Syst. Evol. Microbiol.">
        <title>The Global Catalogue of Microorganisms (GCM) 10K type strain sequencing project: providing services to taxonomists for standard genome sequencing and annotation.</title>
        <authorList>
            <consortium name="The Broad Institute Genomics Platform"/>
            <consortium name="The Broad Institute Genome Sequencing Center for Infectious Disease"/>
            <person name="Wu L."/>
            <person name="Ma J."/>
        </authorList>
    </citation>
    <scope>NUCLEOTIDE SEQUENCE [LARGE SCALE GENOMIC DNA]</scope>
    <source>
        <strain evidence="4">KCTC 12847</strain>
    </source>
</reference>
<evidence type="ECO:0000313" key="4">
    <source>
        <dbReference type="Proteomes" id="UP001595640"/>
    </source>
</evidence>
<name>A0ABV7M0F4_9GAMM</name>
<keyword evidence="4" id="KW-1185">Reference proteome</keyword>
<keyword evidence="2" id="KW-0732">Signal</keyword>
<accession>A0ABV7M0F4</accession>
<evidence type="ECO:0008006" key="5">
    <source>
        <dbReference type="Google" id="ProtNLM"/>
    </source>
</evidence>
<evidence type="ECO:0000313" key="3">
    <source>
        <dbReference type="EMBL" id="MFC3292373.1"/>
    </source>
</evidence>